<dbReference type="Gene3D" id="2.180.10.10">
    <property type="entry name" value="RHS repeat-associated core"/>
    <property type="match status" value="1"/>
</dbReference>
<dbReference type="InterPro" id="IPR001826">
    <property type="entry name" value="RHS"/>
</dbReference>
<reference evidence="5" key="1">
    <citation type="journal article" date="2019" name="Int. J. Syst. Evol. Microbiol.">
        <title>The Global Catalogue of Microorganisms (GCM) 10K type strain sequencing project: providing services to taxonomists for standard genome sequencing and annotation.</title>
        <authorList>
            <consortium name="The Broad Institute Genomics Platform"/>
            <consortium name="The Broad Institute Genome Sequencing Center for Infectious Disease"/>
            <person name="Wu L."/>
            <person name="Ma J."/>
        </authorList>
    </citation>
    <scope>NUCLEOTIDE SEQUENCE [LARGE SCALE GENOMIC DNA]</scope>
    <source>
        <strain evidence="5">CGMCC 4.7608</strain>
    </source>
</reference>
<feature type="domain" description="Tox-ART-HYD1" evidence="3">
    <location>
        <begin position="206"/>
        <end position="288"/>
    </location>
</feature>
<dbReference type="RefSeq" id="WP_231462030.1">
    <property type="nucleotide sequence ID" value="NZ_JAJOHW010000056.1"/>
</dbReference>
<feature type="region of interest" description="Disordered" evidence="1">
    <location>
        <begin position="41"/>
        <end position="62"/>
    </location>
</feature>
<accession>A0ABV8ZZU5</accession>
<name>A0ABV8ZZU5_9NEIS</name>
<organism evidence="4 5">
    <name type="scientific">Chromobacterium aquaticum</name>
    <dbReference type="NCBI Taxonomy" id="467180"/>
    <lineage>
        <taxon>Bacteria</taxon>
        <taxon>Pseudomonadati</taxon>
        <taxon>Pseudomonadota</taxon>
        <taxon>Betaproteobacteria</taxon>
        <taxon>Neisseriales</taxon>
        <taxon>Chromobacteriaceae</taxon>
        <taxon>Chromobacterium</taxon>
    </lineage>
</organism>
<dbReference type="Proteomes" id="UP001595999">
    <property type="component" value="Unassembled WGS sequence"/>
</dbReference>
<dbReference type="InterPro" id="IPR022385">
    <property type="entry name" value="Rhs_assc_core"/>
</dbReference>
<dbReference type="PANTHER" id="PTHR32305:SF15">
    <property type="entry name" value="PROTEIN RHSA-RELATED"/>
    <property type="match status" value="1"/>
</dbReference>
<evidence type="ECO:0000259" key="3">
    <source>
        <dbReference type="Pfam" id="PF15633"/>
    </source>
</evidence>
<evidence type="ECO:0000259" key="2">
    <source>
        <dbReference type="Pfam" id="PF03527"/>
    </source>
</evidence>
<feature type="region of interest" description="Disordered" evidence="1">
    <location>
        <begin position="174"/>
        <end position="209"/>
    </location>
</feature>
<dbReference type="PANTHER" id="PTHR32305">
    <property type="match status" value="1"/>
</dbReference>
<evidence type="ECO:0000313" key="5">
    <source>
        <dbReference type="Proteomes" id="UP001595999"/>
    </source>
</evidence>
<sequence length="302" mass="34033">MLAFETRDEQAVHYLFEPDSFVPLAQVHTEAVRGVKVPNWNQHRPYDSDLDPLRKPAPEPSEPTAVYYYHTDHLGTPQALTDEQGALALEMDYQAWGQAREVIADAASKAGIRNPFRFQGQYQDEESCLHYNRHRYYDPEIGRFISRDPIGLMGGINIHSYAPNPLEWVDPLGLAKKKPSQNPKDKNKPCDCNESDPCPGQKKTRMRHYTSNSGAAGIKTAGAIIPRDQNKIFSVPAKRKPLSPRDAESAYGIKPGKGNNHIDFDACLGEFSERFNPVMKITEHIHTGPIKLEGRNPTFNRN</sequence>
<evidence type="ECO:0000313" key="4">
    <source>
        <dbReference type="EMBL" id="MFC4492331.1"/>
    </source>
</evidence>
<dbReference type="InterPro" id="IPR028920">
    <property type="entry name" value="Tox-ART-HYD1_dom"/>
</dbReference>
<keyword evidence="5" id="KW-1185">Reference proteome</keyword>
<proteinExistence type="predicted"/>
<dbReference type="InterPro" id="IPR050708">
    <property type="entry name" value="T6SS_VgrG/RHS"/>
</dbReference>
<comment type="caution">
    <text evidence="4">The sequence shown here is derived from an EMBL/GenBank/DDBJ whole genome shotgun (WGS) entry which is preliminary data.</text>
</comment>
<feature type="compositionally biased region" description="Basic and acidic residues" evidence="1">
    <location>
        <begin position="44"/>
        <end position="57"/>
    </location>
</feature>
<gene>
    <name evidence="4" type="ORF">ACFO0R_22200</name>
</gene>
<protein>
    <submittedName>
        <fullName evidence="4">RHS repeat-associated core domain-containing protein</fullName>
    </submittedName>
</protein>
<dbReference type="EMBL" id="JBHSEK010000025">
    <property type="protein sequence ID" value="MFC4492331.1"/>
    <property type="molecule type" value="Genomic_DNA"/>
</dbReference>
<dbReference type="PRINTS" id="PR00394">
    <property type="entry name" value="RHSPROTEIN"/>
</dbReference>
<dbReference type="NCBIfam" id="TIGR03696">
    <property type="entry name" value="Rhs_assc_core"/>
    <property type="match status" value="1"/>
</dbReference>
<feature type="domain" description="RHS protein conserved region" evidence="2">
    <location>
        <begin position="66"/>
        <end position="101"/>
    </location>
</feature>
<dbReference type="Pfam" id="PF15633">
    <property type="entry name" value="Tox-ART-HYD1"/>
    <property type="match status" value="1"/>
</dbReference>
<evidence type="ECO:0000256" key="1">
    <source>
        <dbReference type="SAM" id="MobiDB-lite"/>
    </source>
</evidence>
<dbReference type="Pfam" id="PF03527">
    <property type="entry name" value="RHS"/>
    <property type="match status" value="1"/>
</dbReference>